<sequence>MSQQLVDLGCCIDSHSHRDFHGAILGDLAVLTRGAD</sequence>
<dbReference type="EMBL" id="CTEE01000002">
    <property type="protein sequence ID" value="CQD24359.1"/>
    <property type="molecule type" value="Genomic_DNA"/>
</dbReference>
<gene>
    <name evidence="2" type="ORF">BN1232_06180</name>
</gene>
<dbReference type="InterPro" id="IPR000891">
    <property type="entry name" value="PYR_CT"/>
</dbReference>
<dbReference type="GO" id="GO:0003824">
    <property type="term" value="F:catalytic activity"/>
    <property type="evidence" value="ECO:0007669"/>
    <property type="project" value="InterPro"/>
</dbReference>
<feature type="domain" description="Pyruvate carboxyltransferase" evidence="1">
    <location>
        <begin position="1"/>
        <end position="36"/>
    </location>
</feature>
<name>A0A0E4H388_MYCLN</name>
<evidence type="ECO:0000313" key="2">
    <source>
        <dbReference type="EMBL" id="CQD24359.1"/>
    </source>
</evidence>
<dbReference type="PROSITE" id="PS50991">
    <property type="entry name" value="PYR_CT"/>
    <property type="match status" value="1"/>
</dbReference>
<dbReference type="Proteomes" id="UP000199251">
    <property type="component" value="Unassembled WGS sequence"/>
</dbReference>
<organism evidence="2 3">
    <name type="scientific">Mycobacterium lentiflavum</name>
    <dbReference type="NCBI Taxonomy" id="141349"/>
    <lineage>
        <taxon>Bacteria</taxon>
        <taxon>Bacillati</taxon>
        <taxon>Actinomycetota</taxon>
        <taxon>Actinomycetes</taxon>
        <taxon>Mycobacteriales</taxon>
        <taxon>Mycobacteriaceae</taxon>
        <taxon>Mycobacterium</taxon>
        <taxon>Mycobacterium simiae complex</taxon>
    </lineage>
</organism>
<dbReference type="AlphaFoldDB" id="A0A0E4H388"/>
<evidence type="ECO:0000313" key="3">
    <source>
        <dbReference type="Proteomes" id="UP000199251"/>
    </source>
</evidence>
<proteinExistence type="predicted"/>
<accession>A0A0E4H388</accession>
<evidence type="ECO:0000259" key="1">
    <source>
        <dbReference type="PROSITE" id="PS50991"/>
    </source>
</evidence>
<reference evidence="2 3" key="1">
    <citation type="submission" date="2015-03" db="EMBL/GenBank/DDBJ databases">
        <authorList>
            <person name="Urmite Genomes"/>
        </authorList>
    </citation>
    <scope>NUCLEOTIDE SEQUENCE [LARGE SCALE GENOMIC DNA]</scope>
    <source>
        <strain evidence="2 3">CSUR P1491</strain>
    </source>
</reference>
<protein>
    <recommendedName>
        <fullName evidence="1">Pyruvate carboxyltransferase domain-containing protein</fullName>
    </recommendedName>
</protein>